<organism evidence="1 2">
    <name type="scientific">Colletotrichum sojae</name>
    <dbReference type="NCBI Taxonomy" id="2175907"/>
    <lineage>
        <taxon>Eukaryota</taxon>
        <taxon>Fungi</taxon>
        <taxon>Dikarya</taxon>
        <taxon>Ascomycota</taxon>
        <taxon>Pezizomycotina</taxon>
        <taxon>Sordariomycetes</taxon>
        <taxon>Hypocreomycetidae</taxon>
        <taxon>Glomerellales</taxon>
        <taxon>Glomerellaceae</taxon>
        <taxon>Colletotrichum</taxon>
        <taxon>Colletotrichum orchidearum species complex</taxon>
    </lineage>
</organism>
<name>A0A8H6JXU9_9PEZI</name>
<keyword evidence="2" id="KW-1185">Reference proteome</keyword>
<proteinExistence type="predicted"/>
<dbReference type="EMBL" id="WIGN01000003">
    <property type="protein sequence ID" value="KAF6821023.1"/>
    <property type="molecule type" value="Genomic_DNA"/>
</dbReference>
<dbReference type="AlphaFoldDB" id="A0A8H6JXU9"/>
<accession>A0A8H6JXU9</accession>
<evidence type="ECO:0000313" key="2">
    <source>
        <dbReference type="Proteomes" id="UP000652219"/>
    </source>
</evidence>
<sequence length="122" mass="13508">MAPGHRRTAPPAGRVVVHAPFHLHELYARPQKEGSAICGPTCGPPTPLSVASSRTGQVQGTLESFQTRRQSTPALDRRNRHIDTAANQGGQQRKRGHWCSVPKDQDTRWLPAAIKFTRRLTK</sequence>
<protein>
    <submittedName>
        <fullName evidence="1">Uncharacterized protein</fullName>
    </submittedName>
</protein>
<comment type="caution">
    <text evidence="1">The sequence shown here is derived from an EMBL/GenBank/DDBJ whole genome shotgun (WGS) entry which is preliminary data.</text>
</comment>
<reference evidence="1 2" key="1">
    <citation type="journal article" date="2020" name="Phytopathology">
        <title>Genome Sequence Resources of Colletotrichum truncatum, C. plurivorum, C. musicola, and C. sojae: Four Species Pathogenic to Soybean (Glycine max).</title>
        <authorList>
            <person name="Rogerio F."/>
            <person name="Boufleur T.R."/>
            <person name="Ciampi-Guillardi M."/>
            <person name="Sukno S.A."/>
            <person name="Thon M.R."/>
            <person name="Massola Junior N.S."/>
            <person name="Baroncelli R."/>
        </authorList>
    </citation>
    <scope>NUCLEOTIDE SEQUENCE [LARGE SCALE GENOMIC DNA]</scope>
    <source>
        <strain evidence="1 2">LFN0009</strain>
    </source>
</reference>
<evidence type="ECO:0000313" key="1">
    <source>
        <dbReference type="EMBL" id="KAF6821023.1"/>
    </source>
</evidence>
<dbReference type="Proteomes" id="UP000652219">
    <property type="component" value="Unassembled WGS sequence"/>
</dbReference>
<gene>
    <name evidence="1" type="ORF">CSOJ01_00458</name>
</gene>